<dbReference type="RefSeq" id="WP_120106139.1">
    <property type="nucleotide sequence ID" value="NZ_QXQB01000001.1"/>
</dbReference>
<feature type="transmembrane region" description="Helical" evidence="1">
    <location>
        <begin position="9"/>
        <end position="29"/>
    </location>
</feature>
<keyword evidence="1" id="KW-1133">Transmembrane helix</keyword>
<comment type="caution">
    <text evidence="2">The sequence shown here is derived from an EMBL/GenBank/DDBJ whole genome shotgun (WGS) entry which is preliminary data.</text>
</comment>
<keyword evidence="3" id="KW-1185">Reference proteome</keyword>
<feature type="transmembrane region" description="Helical" evidence="1">
    <location>
        <begin position="125"/>
        <end position="148"/>
    </location>
</feature>
<reference evidence="2 3" key="1">
    <citation type="submission" date="2018-09" db="EMBL/GenBank/DDBJ databases">
        <title>Paenibacillus aracenensis nov. sp. isolated from a cave in southern Spain.</title>
        <authorList>
            <person name="Jurado V."/>
            <person name="Gutierrez-Patricio S."/>
            <person name="Gonzalez-Pimentel J.L."/>
            <person name="Miller A.Z."/>
            <person name="Laiz L."/>
            <person name="Saiz-Jimenez C."/>
        </authorList>
    </citation>
    <scope>NUCLEOTIDE SEQUENCE [LARGE SCALE GENOMIC DNA]</scope>
    <source>
        <strain evidence="2 3">JCM 19203</strain>
    </source>
</reference>
<evidence type="ECO:0008006" key="4">
    <source>
        <dbReference type="Google" id="ProtNLM"/>
    </source>
</evidence>
<keyword evidence="1" id="KW-0472">Membrane</keyword>
<dbReference type="OrthoDB" id="7062363at2"/>
<dbReference type="InterPro" id="IPR021529">
    <property type="entry name" value="DUF2798"/>
</dbReference>
<dbReference type="AlphaFoldDB" id="A0A3A6PLD3"/>
<name>A0A3A6PLD3_9BACL</name>
<dbReference type="EMBL" id="QXQB01000001">
    <property type="protein sequence ID" value="RJX40536.1"/>
    <property type="molecule type" value="Genomic_DNA"/>
</dbReference>
<feature type="transmembrane region" description="Helical" evidence="1">
    <location>
        <begin position="41"/>
        <end position="62"/>
    </location>
</feature>
<sequence length="163" mass="18268">MPRSKKEEFYFGIMMVTGMVVCMTTYNVIRNDAAGTLTWQAAFIQLLAGFAVAFAVEMFAVGPIAKKLAFALPYDKSKKLYEIMVLAFFMVTGMVLSMSVFGLGLSYYSGHWGGDSLVASYFSLVFYNFVFAFPLQLLVMGPLVRFLFSKYVQNRLSRPAEIS</sequence>
<evidence type="ECO:0000313" key="3">
    <source>
        <dbReference type="Proteomes" id="UP000267798"/>
    </source>
</evidence>
<organism evidence="2 3">
    <name type="scientific">Paenibacillus pinisoli</name>
    <dbReference type="NCBI Taxonomy" id="1276110"/>
    <lineage>
        <taxon>Bacteria</taxon>
        <taxon>Bacillati</taxon>
        <taxon>Bacillota</taxon>
        <taxon>Bacilli</taxon>
        <taxon>Bacillales</taxon>
        <taxon>Paenibacillaceae</taxon>
        <taxon>Paenibacillus</taxon>
    </lineage>
</organism>
<dbReference type="Pfam" id="PF11391">
    <property type="entry name" value="DUF2798"/>
    <property type="match status" value="2"/>
</dbReference>
<gene>
    <name evidence="2" type="ORF">D3P09_00490</name>
</gene>
<protein>
    <recommendedName>
        <fullName evidence="4">DUF2798 domain-containing protein</fullName>
    </recommendedName>
</protein>
<feature type="transmembrane region" description="Helical" evidence="1">
    <location>
        <begin position="83"/>
        <end position="105"/>
    </location>
</feature>
<evidence type="ECO:0000313" key="2">
    <source>
        <dbReference type="EMBL" id="RJX40536.1"/>
    </source>
</evidence>
<proteinExistence type="predicted"/>
<dbReference type="Proteomes" id="UP000267798">
    <property type="component" value="Unassembled WGS sequence"/>
</dbReference>
<accession>A0A3A6PLD3</accession>
<evidence type="ECO:0000256" key="1">
    <source>
        <dbReference type="SAM" id="Phobius"/>
    </source>
</evidence>
<keyword evidence="1" id="KW-0812">Transmembrane</keyword>